<protein>
    <submittedName>
        <fullName evidence="1">Uncharacterized protein</fullName>
    </submittedName>
</protein>
<dbReference type="GeneID" id="27785097"/>
<accession>A0A0U3M5N1</accession>
<name>A0A0U3M5N1_STRGL</name>
<organism evidence="1 2">
    <name type="scientific">Streptomyces globisporus C-1027</name>
    <dbReference type="NCBI Taxonomy" id="1172567"/>
    <lineage>
        <taxon>Bacteria</taxon>
        <taxon>Bacillati</taxon>
        <taxon>Actinomycetota</taxon>
        <taxon>Actinomycetes</taxon>
        <taxon>Kitasatosporales</taxon>
        <taxon>Streptomycetaceae</taxon>
        <taxon>Streptomyces</taxon>
    </lineage>
</organism>
<sequence length="143" mass="15478">MSLSHVVLASGRSVELTEIRMESTYAGFLEGYPCKRINDMKTRGLRRRAEQDFPALPFHLVPPALTYPDETGGAFGPVEVLPAVLCIGVFRSTVVDGGLDPVMHRSALVVAWFQDTAAVPSGEDADPALRGVDWDAAALDHEL</sequence>
<evidence type="ECO:0000313" key="2">
    <source>
        <dbReference type="Proteomes" id="UP000064183"/>
    </source>
</evidence>
<dbReference type="RefSeq" id="WP_010058600.1">
    <property type="nucleotide sequence ID" value="NZ_CP013738.1"/>
</dbReference>
<dbReference type="AlphaFoldDB" id="A0A0U3M5N1"/>
<dbReference type="EMBL" id="CP013738">
    <property type="protein sequence ID" value="ALU95786.1"/>
    <property type="molecule type" value="Genomic_DNA"/>
</dbReference>
<dbReference type="Proteomes" id="UP000064183">
    <property type="component" value="Chromosome"/>
</dbReference>
<gene>
    <name evidence="1" type="ORF">WQO_22180</name>
</gene>
<evidence type="ECO:0000313" key="1">
    <source>
        <dbReference type="EMBL" id="ALU95786.1"/>
    </source>
</evidence>
<proteinExistence type="predicted"/>
<dbReference type="KEGG" id="sgb:WQO_22180"/>
<dbReference type="STRING" id="1172567.WQO_22180"/>
<reference evidence="1 2" key="1">
    <citation type="journal article" date="2012" name="J. Bacteriol.">
        <title>Draft genome sequence of Streptomyces globisporus C-1027, which produces an antitumor antibiotic consisting of a nine-membered enediyne with a chromoprotein.</title>
        <authorList>
            <person name="Wang L."/>
            <person name="Wang S."/>
            <person name="He Q."/>
            <person name="Yu T."/>
            <person name="Li Q."/>
            <person name="Hong B."/>
        </authorList>
    </citation>
    <scope>NUCLEOTIDE SEQUENCE [LARGE SCALE GENOMIC DNA]</scope>
    <source>
        <strain evidence="1 2">C-1027</strain>
    </source>
</reference>